<dbReference type="InterPro" id="IPR012347">
    <property type="entry name" value="Ferritin-like"/>
</dbReference>
<dbReference type="EC" id="1.16.3.2" evidence="9"/>
<dbReference type="GeneID" id="98915949"/>
<organism evidence="11 12">
    <name type="scientific">Longibaculum muris</name>
    <dbReference type="NCBI Taxonomy" id="1796628"/>
    <lineage>
        <taxon>Bacteria</taxon>
        <taxon>Bacillati</taxon>
        <taxon>Bacillota</taxon>
        <taxon>Erysipelotrichia</taxon>
        <taxon>Erysipelotrichales</taxon>
        <taxon>Coprobacillaceae</taxon>
        <taxon>Longibaculum</taxon>
    </lineage>
</organism>
<dbReference type="Pfam" id="PF00210">
    <property type="entry name" value="Ferritin"/>
    <property type="match status" value="1"/>
</dbReference>
<comment type="subcellular location">
    <subcellularLocation>
        <location evidence="9">Cytoplasm</location>
    </subcellularLocation>
</comment>
<dbReference type="InterPro" id="IPR009040">
    <property type="entry name" value="Ferritin-like_diiron"/>
</dbReference>
<evidence type="ECO:0000256" key="3">
    <source>
        <dbReference type="ARBA" id="ARBA00022434"/>
    </source>
</evidence>
<evidence type="ECO:0000256" key="4">
    <source>
        <dbReference type="ARBA" id="ARBA00022723"/>
    </source>
</evidence>
<keyword evidence="6 8" id="KW-0408">Iron</keyword>
<keyword evidence="4 8" id="KW-0479">Metal-binding</keyword>
<dbReference type="PANTHER" id="PTHR11431:SF127">
    <property type="entry name" value="BACTERIAL NON-HEME FERRITIN"/>
    <property type="match status" value="1"/>
</dbReference>
<keyword evidence="3 9" id="KW-0409">Iron storage</keyword>
<evidence type="ECO:0000259" key="10">
    <source>
        <dbReference type="PROSITE" id="PS50905"/>
    </source>
</evidence>
<evidence type="ECO:0000313" key="11">
    <source>
        <dbReference type="EMBL" id="TCV96534.1"/>
    </source>
</evidence>
<dbReference type="InterPro" id="IPR008331">
    <property type="entry name" value="Ferritin_DPS_dom"/>
</dbReference>
<evidence type="ECO:0000256" key="2">
    <source>
        <dbReference type="ARBA" id="ARBA00006950"/>
    </source>
</evidence>
<comment type="similarity">
    <text evidence="2 9">Belongs to the ferritin family. Prokaryotic subfamily.</text>
</comment>
<dbReference type="GO" id="GO:0008198">
    <property type="term" value="F:ferrous iron binding"/>
    <property type="evidence" value="ECO:0007669"/>
    <property type="project" value="TreeGrafter"/>
</dbReference>
<dbReference type="AlphaFoldDB" id="A0A4R3YYG3"/>
<name>A0A4R3YYG3_9FIRM</name>
<dbReference type="InterPro" id="IPR041719">
    <property type="entry name" value="Ferritin_prok"/>
</dbReference>
<dbReference type="GO" id="GO:0005829">
    <property type="term" value="C:cytosol"/>
    <property type="evidence" value="ECO:0007669"/>
    <property type="project" value="TreeGrafter"/>
</dbReference>
<feature type="binding site" evidence="8">
    <location>
        <position position="50"/>
    </location>
    <ligand>
        <name>Fe cation</name>
        <dbReference type="ChEBI" id="CHEBI:24875"/>
        <label>1</label>
    </ligand>
</feature>
<gene>
    <name evidence="11" type="ORF">EDD60_11630</name>
</gene>
<comment type="catalytic activity">
    <reaction evidence="7 9">
        <text>4 Fe(2+) + O2 + 6 H2O = 4 iron(III) oxide-hydroxide + 12 H(+)</text>
        <dbReference type="Rhea" id="RHEA:11972"/>
        <dbReference type="ChEBI" id="CHEBI:15377"/>
        <dbReference type="ChEBI" id="CHEBI:15378"/>
        <dbReference type="ChEBI" id="CHEBI:15379"/>
        <dbReference type="ChEBI" id="CHEBI:29033"/>
        <dbReference type="ChEBI" id="CHEBI:78619"/>
        <dbReference type="EC" id="1.16.3.2"/>
    </reaction>
</comment>
<keyword evidence="12" id="KW-1185">Reference proteome</keyword>
<evidence type="ECO:0000256" key="7">
    <source>
        <dbReference type="ARBA" id="ARBA00048035"/>
    </source>
</evidence>
<evidence type="ECO:0000256" key="9">
    <source>
        <dbReference type="RuleBase" id="RU361145"/>
    </source>
</evidence>
<feature type="binding site" evidence="8">
    <location>
        <position position="94"/>
    </location>
    <ligand>
        <name>Fe cation</name>
        <dbReference type="ChEBI" id="CHEBI:24875"/>
        <label>1</label>
    </ligand>
</feature>
<evidence type="ECO:0000256" key="8">
    <source>
        <dbReference type="PIRSR" id="PIRSR601519-1"/>
    </source>
</evidence>
<dbReference type="PANTHER" id="PTHR11431">
    <property type="entry name" value="FERRITIN"/>
    <property type="match status" value="1"/>
</dbReference>
<dbReference type="GO" id="GO:0006826">
    <property type="term" value="P:iron ion transport"/>
    <property type="evidence" value="ECO:0007669"/>
    <property type="project" value="InterPro"/>
</dbReference>
<comment type="caution">
    <text evidence="11">The sequence shown here is derived from an EMBL/GenBank/DDBJ whole genome shotgun (WGS) entry which is preliminary data.</text>
</comment>
<dbReference type="PROSITE" id="PS50905">
    <property type="entry name" value="FERRITIN_LIKE"/>
    <property type="match status" value="1"/>
</dbReference>
<dbReference type="GO" id="GO:0042802">
    <property type="term" value="F:identical protein binding"/>
    <property type="evidence" value="ECO:0007669"/>
    <property type="project" value="UniProtKB-ARBA"/>
</dbReference>
<comment type="function">
    <text evidence="1 9">Iron-storage protein.</text>
</comment>
<proteinExistence type="inferred from homology"/>
<feature type="binding site" evidence="8">
    <location>
        <position position="53"/>
    </location>
    <ligand>
        <name>Fe cation</name>
        <dbReference type="ChEBI" id="CHEBI:24875"/>
        <label>1</label>
    </ligand>
</feature>
<feature type="binding site" evidence="8">
    <location>
        <position position="127"/>
    </location>
    <ligand>
        <name>Fe cation</name>
        <dbReference type="ChEBI" id="CHEBI:24875"/>
        <label>1</label>
    </ligand>
</feature>
<dbReference type="Gene3D" id="1.20.1260.10">
    <property type="match status" value="1"/>
</dbReference>
<sequence length="172" mass="20138">MLDSKVADLLNDQINKEMYSAYLYLDFANFYAHKGLNGYANWYNVQAKEEMDHAIGILQYLQDNDFEVTLSAIDKPDKVLDKLDDPLRFGLEHERYVTSLIHNIYDAAHQVKDYRTMKFLDWYVSEQGEEEKNATDLLTQFELFGHDPKSLYSLNNELLSRTYTQASILMTE</sequence>
<keyword evidence="5" id="KW-0560">Oxidoreductase</keyword>
<dbReference type="InterPro" id="IPR001519">
    <property type="entry name" value="Ferritin"/>
</dbReference>
<dbReference type="SUPFAM" id="SSF47240">
    <property type="entry name" value="Ferritin-like"/>
    <property type="match status" value="1"/>
</dbReference>
<dbReference type="FunFam" id="1.20.1260.10:FF:000001">
    <property type="entry name" value="Non-heme ferritin"/>
    <property type="match status" value="1"/>
</dbReference>
<feature type="domain" description="Ferritin-like diiron" evidence="10">
    <location>
        <begin position="1"/>
        <end position="145"/>
    </location>
</feature>
<dbReference type="CDD" id="cd01055">
    <property type="entry name" value="Nonheme_Ferritin"/>
    <property type="match status" value="1"/>
</dbReference>
<accession>A0A4R3YYG3</accession>
<keyword evidence="9" id="KW-0963">Cytoplasm</keyword>
<dbReference type="GO" id="GO:0006879">
    <property type="term" value="P:intracellular iron ion homeostasis"/>
    <property type="evidence" value="ECO:0007669"/>
    <property type="project" value="UniProtKB-KW"/>
</dbReference>
<dbReference type="GO" id="GO:0008199">
    <property type="term" value="F:ferric iron binding"/>
    <property type="evidence" value="ECO:0007669"/>
    <property type="project" value="InterPro"/>
</dbReference>
<reference evidence="11 12" key="1">
    <citation type="submission" date="2019-03" db="EMBL/GenBank/DDBJ databases">
        <title>Genomic Encyclopedia of Type Strains, Phase IV (KMG-IV): sequencing the most valuable type-strain genomes for metagenomic binning, comparative biology and taxonomic classification.</title>
        <authorList>
            <person name="Goeker M."/>
        </authorList>
    </citation>
    <scope>NUCLEOTIDE SEQUENCE [LARGE SCALE GENOMIC DNA]</scope>
    <source>
        <strain evidence="11 12">DSM 29487</strain>
    </source>
</reference>
<feature type="binding site" evidence="8">
    <location>
        <position position="17"/>
    </location>
    <ligand>
        <name>Fe cation</name>
        <dbReference type="ChEBI" id="CHEBI:24875"/>
        <label>1</label>
    </ligand>
</feature>
<evidence type="ECO:0000256" key="5">
    <source>
        <dbReference type="ARBA" id="ARBA00023002"/>
    </source>
</evidence>
<evidence type="ECO:0000313" key="12">
    <source>
        <dbReference type="Proteomes" id="UP000295515"/>
    </source>
</evidence>
<dbReference type="Proteomes" id="UP000295515">
    <property type="component" value="Unassembled WGS sequence"/>
</dbReference>
<dbReference type="GO" id="GO:0004322">
    <property type="term" value="F:ferroxidase activity"/>
    <property type="evidence" value="ECO:0007669"/>
    <property type="project" value="TreeGrafter"/>
</dbReference>
<evidence type="ECO:0000256" key="6">
    <source>
        <dbReference type="ARBA" id="ARBA00023004"/>
    </source>
</evidence>
<dbReference type="InterPro" id="IPR009078">
    <property type="entry name" value="Ferritin-like_SF"/>
</dbReference>
<evidence type="ECO:0000256" key="1">
    <source>
        <dbReference type="ARBA" id="ARBA00002485"/>
    </source>
</evidence>
<protein>
    <recommendedName>
        <fullName evidence="9">Ferritin</fullName>
        <ecNumber evidence="9">1.16.3.2</ecNumber>
    </recommendedName>
</protein>
<dbReference type="RefSeq" id="WP_132226406.1">
    <property type="nucleotide sequence ID" value="NZ_JANKBF010000009.1"/>
</dbReference>
<dbReference type="EMBL" id="SMCQ01000016">
    <property type="protein sequence ID" value="TCV96534.1"/>
    <property type="molecule type" value="Genomic_DNA"/>
</dbReference>